<evidence type="ECO:0000313" key="1">
    <source>
        <dbReference type="EMBL" id="WAR23048.1"/>
    </source>
</evidence>
<accession>A0ABY7FQQ5</accession>
<gene>
    <name evidence="1" type="ORF">MAR_036717</name>
</gene>
<dbReference type="Proteomes" id="UP001164746">
    <property type="component" value="Chromosome 13"/>
</dbReference>
<reference evidence="1" key="1">
    <citation type="submission" date="2022-11" db="EMBL/GenBank/DDBJ databases">
        <title>Centuries of genome instability and evolution in soft-shell clam transmissible cancer (bioRxiv).</title>
        <authorList>
            <person name="Hart S.F.M."/>
            <person name="Yonemitsu M.A."/>
            <person name="Giersch R.M."/>
            <person name="Beal B.F."/>
            <person name="Arriagada G."/>
            <person name="Davis B.W."/>
            <person name="Ostrander E.A."/>
            <person name="Goff S.P."/>
            <person name="Metzger M.J."/>
        </authorList>
    </citation>
    <scope>NUCLEOTIDE SEQUENCE</scope>
    <source>
        <strain evidence="1">MELC-2E11</strain>
        <tissue evidence="1">Siphon/mantle</tissue>
    </source>
</reference>
<sequence>MYHPHRIAPSSTHPPEDFRWYLQQSPDKDDLSLILRESECSKPWYVIQYRARKRSPKSKALHNERNPSCQEIVGCLALTYSQVVRGIFELLKLSGYMVTIMYKARILEQWDKRWWLENT</sequence>
<protein>
    <submittedName>
        <fullName evidence="1">Uncharacterized protein</fullName>
    </submittedName>
</protein>
<evidence type="ECO:0000313" key="2">
    <source>
        <dbReference type="Proteomes" id="UP001164746"/>
    </source>
</evidence>
<proteinExistence type="predicted"/>
<keyword evidence="2" id="KW-1185">Reference proteome</keyword>
<name>A0ABY7FQQ5_MYAAR</name>
<dbReference type="EMBL" id="CP111024">
    <property type="protein sequence ID" value="WAR23048.1"/>
    <property type="molecule type" value="Genomic_DNA"/>
</dbReference>
<organism evidence="1 2">
    <name type="scientific">Mya arenaria</name>
    <name type="common">Soft-shell clam</name>
    <dbReference type="NCBI Taxonomy" id="6604"/>
    <lineage>
        <taxon>Eukaryota</taxon>
        <taxon>Metazoa</taxon>
        <taxon>Spiralia</taxon>
        <taxon>Lophotrochozoa</taxon>
        <taxon>Mollusca</taxon>
        <taxon>Bivalvia</taxon>
        <taxon>Autobranchia</taxon>
        <taxon>Heteroconchia</taxon>
        <taxon>Euheterodonta</taxon>
        <taxon>Imparidentia</taxon>
        <taxon>Neoheterodontei</taxon>
        <taxon>Myida</taxon>
        <taxon>Myoidea</taxon>
        <taxon>Myidae</taxon>
        <taxon>Mya</taxon>
    </lineage>
</organism>